<evidence type="ECO:0000256" key="3">
    <source>
        <dbReference type="ARBA" id="ARBA00022842"/>
    </source>
</evidence>
<keyword evidence="5" id="KW-0456">Lyase</keyword>
<dbReference type="PANTHER" id="PTHR32308">
    <property type="entry name" value="LYASE BETA SUBUNIT, PUTATIVE (AFU_ORTHOLOGUE AFUA_4G13030)-RELATED"/>
    <property type="match status" value="1"/>
</dbReference>
<evidence type="ECO:0000256" key="2">
    <source>
        <dbReference type="ARBA" id="ARBA00022723"/>
    </source>
</evidence>
<proteinExistence type="predicted"/>
<comment type="caution">
    <text evidence="5">The sequence shown here is derived from an EMBL/GenBank/DDBJ whole genome shotgun (WGS) entry which is preliminary data.</text>
</comment>
<dbReference type="Proteomes" id="UP001238603">
    <property type="component" value="Unassembled WGS sequence"/>
</dbReference>
<dbReference type="InterPro" id="IPR015813">
    <property type="entry name" value="Pyrv/PenolPyrv_kinase-like_dom"/>
</dbReference>
<protein>
    <submittedName>
        <fullName evidence="5">CoA ester lyase</fullName>
    </submittedName>
</protein>
<feature type="domain" description="HpcH/HpaI aldolase/citrate lyase" evidence="4">
    <location>
        <begin position="13"/>
        <end position="230"/>
    </location>
</feature>
<dbReference type="PANTHER" id="PTHR32308:SF0">
    <property type="entry name" value="HPCH_HPAI ALDOLASE_CITRATE LYASE DOMAIN-CONTAINING PROTEIN"/>
    <property type="match status" value="1"/>
</dbReference>
<comment type="cofactor">
    <cofactor evidence="1">
        <name>Mg(2+)</name>
        <dbReference type="ChEBI" id="CHEBI:18420"/>
    </cofactor>
</comment>
<sequence length="300" mass="32982">MNHLQRTRPALRRSWLFLAGADRQVLLDGTRSDADVLVQELETFTPPARRPEARALSGEVLGHWRQSGILSAVRVNPLDNGGMDDLEAVMQHRPDIIMMSFISTPMQVVALDQAVSHYEREYGIPEGSTELVPNIESTQGLVNTMAIAKCSARISALLVATEDMVADLGARRTRAGHELDYVRSRFLVECAAVGMPAIDCPYSYSDNEGAELDMERSRDIGFRAKAIVNAQFVPVVNRWLTPSAADRALARRVIQAFDEARSQSGGKRVPAAVVDGFLAEIPDYLAAHRLLARAAQFGLE</sequence>
<dbReference type="RefSeq" id="WP_285983617.1">
    <property type="nucleotide sequence ID" value="NZ_JASVDS010000004.1"/>
</dbReference>
<keyword evidence="2" id="KW-0479">Metal-binding</keyword>
<evidence type="ECO:0000256" key="1">
    <source>
        <dbReference type="ARBA" id="ARBA00001946"/>
    </source>
</evidence>
<gene>
    <name evidence="5" type="ORF">QRD43_16655</name>
</gene>
<reference evidence="5 6" key="1">
    <citation type="submission" date="2023-06" db="EMBL/GenBank/DDBJ databases">
        <title>Pelomonas sp. APW6 16S ribosomal RNA gene genome sequencing and assembly.</title>
        <authorList>
            <person name="Woo H."/>
        </authorList>
    </citation>
    <scope>NUCLEOTIDE SEQUENCE [LARGE SCALE GENOMIC DNA]</scope>
    <source>
        <strain evidence="5 6">APW6</strain>
    </source>
</reference>
<dbReference type="EMBL" id="JASVDS010000004">
    <property type="protein sequence ID" value="MDL5033547.1"/>
    <property type="molecule type" value="Genomic_DNA"/>
</dbReference>
<name>A0ABT7LL03_9BURK</name>
<dbReference type="PIRSF" id="PIRSF015582">
    <property type="entry name" value="Cit_lyase_B"/>
    <property type="match status" value="1"/>
</dbReference>
<dbReference type="InterPro" id="IPR011206">
    <property type="entry name" value="Citrate_lyase_beta/mcl1/mcl2"/>
</dbReference>
<dbReference type="InterPro" id="IPR005000">
    <property type="entry name" value="Aldolase/citrate-lyase_domain"/>
</dbReference>
<dbReference type="SUPFAM" id="SSF51621">
    <property type="entry name" value="Phosphoenolpyruvate/pyruvate domain"/>
    <property type="match status" value="1"/>
</dbReference>
<accession>A0ABT7LL03</accession>
<keyword evidence="6" id="KW-1185">Reference proteome</keyword>
<keyword evidence="3" id="KW-0460">Magnesium</keyword>
<organism evidence="5 6">
    <name type="scientific">Roseateles subflavus</name>
    <dbReference type="NCBI Taxonomy" id="3053353"/>
    <lineage>
        <taxon>Bacteria</taxon>
        <taxon>Pseudomonadati</taxon>
        <taxon>Pseudomonadota</taxon>
        <taxon>Betaproteobacteria</taxon>
        <taxon>Burkholderiales</taxon>
        <taxon>Sphaerotilaceae</taxon>
        <taxon>Roseateles</taxon>
    </lineage>
</organism>
<evidence type="ECO:0000313" key="5">
    <source>
        <dbReference type="EMBL" id="MDL5033547.1"/>
    </source>
</evidence>
<evidence type="ECO:0000259" key="4">
    <source>
        <dbReference type="Pfam" id="PF03328"/>
    </source>
</evidence>
<evidence type="ECO:0000313" key="6">
    <source>
        <dbReference type="Proteomes" id="UP001238603"/>
    </source>
</evidence>
<dbReference type="GO" id="GO:0016829">
    <property type="term" value="F:lyase activity"/>
    <property type="evidence" value="ECO:0007669"/>
    <property type="project" value="UniProtKB-KW"/>
</dbReference>
<dbReference type="InterPro" id="IPR040442">
    <property type="entry name" value="Pyrv_kinase-like_dom_sf"/>
</dbReference>
<dbReference type="Pfam" id="PF03328">
    <property type="entry name" value="HpcH_HpaI"/>
    <property type="match status" value="1"/>
</dbReference>
<dbReference type="Gene3D" id="3.20.20.60">
    <property type="entry name" value="Phosphoenolpyruvate-binding domains"/>
    <property type="match status" value="1"/>
</dbReference>